<reference evidence="4" key="1">
    <citation type="submission" date="2017-09" db="EMBL/GenBank/DDBJ databases">
        <title>FDA dAtabase for Regulatory Grade micrObial Sequences (FDA-ARGOS): Supporting development and validation of Infectious Disease Dx tests.</title>
        <authorList>
            <person name="Minogue T."/>
            <person name="Wolcott M."/>
            <person name="Wasieloski L."/>
            <person name="Aguilar W."/>
            <person name="Moore D."/>
            <person name="Tallon L."/>
            <person name="Sadzewicz L."/>
            <person name="Ott S."/>
            <person name="Zhao X."/>
            <person name="Nagaraj S."/>
            <person name="Vavikolanu K."/>
            <person name="Aluvathingal J."/>
            <person name="Nadendla S."/>
            <person name="Sichtig H."/>
        </authorList>
    </citation>
    <scope>NUCLEOTIDE SEQUENCE [LARGE SCALE GENOMIC DNA]</scope>
    <source>
        <strain evidence="4">FDAARGOS_369</strain>
    </source>
</reference>
<proteinExistence type="predicted"/>
<dbReference type="RefSeq" id="WP_070506016.1">
    <property type="nucleotide sequence ID" value="NZ_CP023510.1"/>
</dbReference>
<gene>
    <name evidence="3" type="ORF">CO690_08950</name>
</gene>
<protein>
    <submittedName>
        <fullName evidence="3">Uncharacterized protein</fullName>
    </submittedName>
</protein>
<feature type="compositionally biased region" description="Acidic residues" evidence="1">
    <location>
        <begin position="98"/>
        <end position="107"/>
    </location>
</feature>
<keyword evidence="2" id="KW-0812">Transmembrane</keyword>
<sequence length="155" mass="15883">MSQPNNQSIIGKALLKGTLMALTNACIIWLILYIANMDKSVLMVVAVVVAAAFGYVTAYFEARAALNAQEAQARHARGGDVSSSSDGVDTSDSSDSSREEDDEDDFVDPGPDPDAGDFDAGSSSSYSSSDYSSYSSSDYSGGGDSGGGDSGGSSD</sequence>
<organism evidence="3 4">
    <name type="scientific">Rothia mucilaginosa</name>
    <dbReference type="NCBI Taxonomy" id="43675"/>
    <lineage>
        <taxon>Bacteria</taxon>
        <taxon>Bacillati</taxon>
        <taxon>Actinomycetota</taxon>
        <taxon>Actinomycetes</taxon>
        <taxon>Micrococcales</taxon>
        <taxon>Micrococcaceae</taxon>
        <taxon>Rothia</taxon>
    </lineage>
</organism>
<evidence type="ECO:0000256" key="2">
    <source>
        <dbReference type="SAM" id="Phobius"/>
    </source>
</evidence>
<name>A0A291DH14_9MICC</name>
<feature type="compositionally biased region" description="Low complexity" evidence="1">
    <location>
        <begin position="118"/>
        <end position="139"/>
    </location>
</feature>
<keyword evidence="2" id="KW-1133">Transmembrane helix</keyword>
<keyword evidence="2" id="KW-0472">Membrane</keyword>
<feature type="compositionally biased region" description="Low complexity" evidence="1">
    <location>
        <begin position="79"/>
        <end position="94"/>
    </location>
</feature>
<dbReference type="EMBL" id="CP023510">
    <property type="protein sequence ID" value="ATF63796.1"/>
    <property type="molecule type" value="Genomic_DNA"/>
</dbReference>
<feature type="compositionally biased region" description="Gly residues" evidence="1">
    <location>
        <begin position="140"/>
        <end position="155"/>
    </location>
</feature>
<evidence type="ECO:0000313" key="4">
    <source>
        <dbReference type="Proteomes" id="UP000218628"/>
    </source>
</evidence>
<feature type="transmembrane region" description="Helical" evidence="2">
    <location>
        <begin position="41"/>
        <end position="60"/>
    </location>
</feature>
<dbReference type="Proteomes" id="UP000218628">
    <property type="component" value="Chromosome"/>
</dbReference>
<feature type="region of interest" description="Disordered" evidence="1">
    <location>
        <begin position="71"/>
        <end position="155"/>
    </location>
</feature>
<accession>A0A291DH14</accession>
<evidence type="ECO:0000313" key="3">
    <source>
        <dbReference type="EMBL" id="ATF63796.1"/>
    </source>
</evidence>
<dbReference type="AlphaFoldDB" id="A0A291DH14"/>
<feature type="transmembrane region" description="Helical" evidence="2">
    <location>
        <begin position="13"/>
        <end position="35"/>
    </location>
</feature>
<evidence type="ECO:0000256" key="1">
    <source>
        <dbReference type="SAM" id="MobiDB-lite"/>
    </source>
</evidence>